<gene>
    <name evidence="5" type="ORF">SAMN05216377_11143</name>
</gene>
<organism evidence="5 6">
    <name type="scientific">Pseudonocardia oroxyli</name>
    <dbReference type="NCBI Taxonomy" id="366584"/>
    <lineage>
        <taxon>Bacteria</taxon>
        <taxon>Bacillati</taxon>
        <taxon>Actinomycetota</taxon>
        <taxon>Actinomycetes</taxon>
        <taxon>Pseudonocardiales</taxon>
        <taxon>Pseudonocardiaceae</taxon>
        <taxon>Pseudonocardia</taxon>
    </lineage>
</organism>
<dbReference type="OrthoDB" id="8724465at2"/>
<protein>
    <submittedName>
        <fullName evidence="5">Amino acid/amide ABC transporter ATP-binding protein 1, HAAT family</fullName>
    </submittedName>
</protein>
<dbReference type="SMART" id="SM00382">
    <property type="entry name" value="AAA"/>
    <property type="match status" value="1"/>
</dbReference>
<evidence type="ECO:0000256" key="3">
    <source>
        <dbReference type="ARBA" id="ARBA00022840"/>
    </source>
</evidence>
<sequence>MTDVAYAPRATVAQALLELRSISVRFGGVHALKDVSFDLAPGEVVGVIGPNGAGKTTLFDVISGVRPPTDGSISFAGRDVTGAGAVKRSRMGMRRTFQRSQPFGWLSVEDNILVALEAQGRGRFLADLVGLKGRQDAVRREHVAQILDRFGLTATKDVAAGRLPIGTIRMVELARAVIGQPSLLLLDEPTSGLDHTEAEILARAIADVREQDNCTVLLVEHDVPFVMATCDRVVALNLGSVLASGTPTEVRANPAVRDAYFG</sequence>
<dbReference type="Proteomes" id="UP000198967">
    <property type="component" value="Unassembled WGS sequence"/>
</dbReference>
<accession>A0A1G7TIT2</accession>
<dbReference type="Pfam" id="PF00005">
    <property type="entry name" value="ABC_tran"/>
    <property type="match status" value="1"/>
</dbReference>
<dbReference type="InterPro" id="IPR032823">
    <property type="entry name" value="BCA_ABC_TP_C"/>
</dbReference>
<dbReference type="InterPro" id="IPR027417">
    <property type="entry name" value="P-loop_NTPase"/>
</dbReference>
<evidence type="ECO:0000256" key="1">
    <source>
        <dbReference type="ARBA" id="ARBA00022448"/>
    </source>
</evidence>
<keyword evidence="2" id="KW-0547">Nucleotide-binding</keyword>
<dbReference type="Pfam" id="PF12399">
    <property type="entry name" value="BCA_ABC_TP_C"/>
    <property type="match status" value="1"/>
</dbReference>
<dbReference type="InterPro" id="IPR003439">
    <property type="entry name" value="ABC_transporter-like_ATP-bd"/>
</dbReference>
<evidence type="ECO:0000313" key="6">
    <source>
        <dbReference type="Proteomes" id="UP000198967"/>
    </source>
</evidence>
<evidence type="ECO:0000259" key="4">
    <source>
        <dbReference type="PROSITE" id="PS50893"/>
    </source>
</evidence>
<dbReference type="GO" id="GO:0016887">
    <property type="term" value="F:ATP hydrolysis activity"/>
    <property type="evidence" value="ECO:0007669"/>
    <property type="project" value="InterPro"/>
</dbReference>
<dbReference type="AlphaFoldDB" id="A0A1G7TIT2"/>
<keyword evidence="1" id="KW-0813">Transport</keyword>
<dbReference type="InterPro" id="IPR003593">
    <property type="entry name" value="AAA+_ATPase"/>
</dbReference>
<keyword evidence="6" id="KW-1185">Reference proteome</keyword>
<name>A0A1G7TIT2_PSEOR</name>
<feature type="domain" description="ABC transporter" evidence="4">
    <location>
        <begin position="17"/>
        <end position="262"/>
    </location>
</feature>
<dbReference type="FunFam" id="3.40.50.300:FF:000421">
    <property type="entry name" value="Branched-chain amino acid ABC transporter ATP-binding protein"/>
    <property type="match status" value="1"/>
</dbReference>
<dbReference type="SUPFAM" id="SSF52540">
    <property type="entry name" value="P-loop containing nucleoside triphosphate hydrolases"/>
    <property type="match status" value="1"/>
</dbReference>
<evidence type="ECO:0000256" key="2">
    <source>
        <dbReference type="ARBA" id="ARBA00022741"/>
    </source>
</evidence>
<dbReference type="GO" id="GO:0005886">
    <property type="term" value="C:plasma membrane"/>
    <property type="evidence" value="ECO:0007669"/>
    <property type="project" value="TreeGrafter"/>
</dbReference>
<dbReference type="InterPro" id="IPR051120">
    <property type="entry name" value="ABC_AA/LPS_Transport"/>
</dbReference>
<evidence type="ECO:0000313" key="5">
    <source>
        <dbReference type="EMBL" id="SDG35165.1"/>
    </source>
</evidence>
<dbReference type="GO" id="GO:0005524">
    <property type="term" value="F:ATP binding"/>
    <property type="evidence" value="ECO:0007669"/>
    <property type="project" value="UniProtKB-KW"/>
</dbReference>
<dbReference type="CDD" id="cd03219">
    <property type="entry name" value="ABC_Mj1267_LivG_branched"/>
    <property type="match status" value="1"/>
</dbReference>
<dbReference type="Gene3D" id="3.40.50.300">
    <property type="entry name" value="P-loop containing nucleotide triphosphate hydrolases"/>
    <property type="match status" value="1"/>
</dbReference>
<dbReference type="RefSeq" id="WP_093085842.1">
    <property type="nucleotide sequence ID" value="NZ_FNBE01000011.1"/>
</dbReference>
<reference evidence="5 6" key="1">
    <citation type="submission" date="2016-10" db="EMBL/GenBank/DDBJ databases">
        <authorList>
            <person name="de Groot N.N."/>
        </authorList>
    </citation>
    <scope>NUCLEOTIDE SEQUENCE [LARGE SCALE GENOMIC DNA]</scope>
    <source>
        <strain evidence="5 6">CGMCC 4.3143</strain>
    </source>
</reference>
<dbReference type="PANTHER" id="PTHR45772">
    <property type="entry name" value="CONSERVED COMPONENT OF ABC TRANSPORTER FOR NATURAL AMINO ACIDS-RELATED"/>
    <property type="match status" value="1"/>
</dbReference>
<dbReference type="STRING" id="366584.SAMN05216377_11143"/>
<dbReference type="PROSITE" id="PS50893">
    <property type="entry name" value="ABC_TRANSPORTER_2"/>
    <property type="match status" value="1"/>
</dbReference>
<dbReference type="PANTHER" id="PTHR45772:SF1">
    <property type="entry name" value="ABC TRANSPORTER ATP-BINDING PROTEIN"/>
    <property type="match status" value="1"/>
</dbReference>
<proteinExistence type="predicted"/>
<keyword evidence="3 5" id="KW-0067">ATP-binding</keyword>
<dbReference type="EMBL" id="FNBE01000011">
    <property type="protein sequence ID" value="SDG35165.1"/>
    <property type="molecule type" value="Genomic_DNA"/>
</dbReference>